<comment type="caution">
    <text evidence="2">The sequence shown here is derived from an EMBL/GenBank/DDBJ whole genome shotgun (WGS) entry which is preliminary data.</text>
</comment>
<evidence type="ECO:0000313" key="3">
    <source>
        <dbReference type="Proteomes" id="UP000196086"/>
    </source>
</evidence>
<sequence>MKPLNVYSVSGDLQYGNIFLNLEKMEPNSIYYVDLIKKEEWKIYPCQISRHTYDVDVILFASSYFVVGERAKSILEPYCENIADFLPVQLGERTYWFMKSEVLYECIVKDKIEGDKCVRPTRIFWLYINKFVFDREKIEDAPFVFRCSEALSTVFCTDQFKDLVEAAGIVGFKFEHLWNSETGGIWREDEPIFGPEGAKLNRELEENWKINKKKYGLLNHVLKQKMEILK</sequence>
<dbReference type="InterPro" id="IPR012433">
    <property type="entry name" value="Imm11"/>
</dbReference>
<name>A0A1Z5YR91_9PROT</name>
<proteinExistence type="predicted"/>
<gene>
    <name evidence="2" type="ORF">HK14_15335</name>
</gene>
<evidence type="ECO:0000259" key="1">
    <source>
        <dbReference type="Pfam" id="PF07791"/>
    </source>
</evidence>
<dbReference type="Pfam" id="PF07791">
    <property type="entry name" value="Imm11"/>
    <property type="match status" value="1"/>
</dbReference>
<organism evidence="2 3">
    <name type="scientific">Acetobacter cibinongensis</name>
    <dbReference type="NCBI Taxonomy" id="146475"/>
    <lineage>
        <taxon>Bacteria</taxon>
        <taxon>Pseudomonadati</taxon>
        <taxon>Pseudomonadota</taxon>
        <taxon>Alphaproteobacteria</taxon>
        <taxon>Acetobacterales</taxon>
        <taxon>Acetobacteraceae</taxon>
        <taxon>Acetobacter</taxon>
    </lineage>
</organism>
<reference evidence="2 3" key="1">
    <citation type="submission" date="2014-06" db="EMBL/GenBank/DDBJ databases">
        <authorList>
            <person name="Ju J."/>
            <person name="Zhang J."/>
        </authorList>
    </citation>
    <scope>NUCLEOTIDE SEQUENCE [LARGE SCALE GENOMIC DNA]</scope>
    <source>
        <strain evidence="2 3">DsW_47</strain>
    </source>
</reference>
<feature type="domain" description="Immunity MXAN-0049 protein" evidence="1">
    <location>
        <begin position="60"/>
        <end position="176"/>
    </location>
</feature>
<evidence type="ECO:0000313" key="2">
    <source>
        <dbReference type="EMBL" id="OUI98511.1"/>
    </source>
</evidence>
<dbReference type="Proteomes" id="UP000196086">
    <property type="component" value="Unassembled WGS sequence"/>
</dbReference>
<dbReference type="EMBL" id="JOMQ01000089">
    <property type="protein sequence ID" value="OUI98511.1"/>
    <property type="molecule type" value="Genomic_DNA"/>
</dbReference>
<protein>
    <recommendedName>
        <fullName evidence="1">Immunity MXAN-0049 protein domain-containing protein</fullName>
    </recommendedName>
</protein>
<accession>A0A1Z5YR91</accession>
<dbReference type="RefSeq" id="WP_086652281.1">
    <property type="nucleotide sequence ID" value="NZ_JOMQ01000089.1"/>
</dbReference>
<dbReference type="AlphaFoldDB" id="A0A1Z5YR91"/>
<dbReference type="OrthoDB" id="7224458at2"/>